<evidence type="ECO:0000256" key="6">
    <source>
        <dbReference type="ARBA" id="ARBA00023242"/>
    </source>
</evidence>
<keyword evidence="3" id="KW-0805">Transcription regulation</keyword>
<feature type="non-terminal residue" evidence="9">
    <location>
        <position position="104"/>
    </location>
</feature>
<keyword evidence="10" id="KW-1185">Reference proteome</keyword>
<accession>A0A1Y1WXA8</accession>
<dbReference type="STRING" id="1754192.A0A1Y1WXA8"/>
<dbReference type="EMBL" id="MCFG01000219">
    <property type="protein sequence ID" value="ORX78197.1"/>
    <property type="molecule type" value="Genomic_DNA"/>
</dbReference>
<reference evidence="9 10" key="1">
    <citation type="submission" date="2016-08" db="EMBL/GenBank/DDBJ databases">
        <title>A Parts List for Fungal Cellulosomes Revealed by Comparative Genomics.</title>
        <authorList>
            <consortium name="DOE Joint Genome Institute"/>
            <person name="Haitjema C.H."/>
            <person name="Gilmore S.P."/>
            <person name="Henske J.K."/>
            <person name="Solomon K.V."/>
            <person name="De Groot R."/>
            <person name="Kuo A."/>
            <person name="Mondo S.J."/>
            <person name="Salamov A.A."/>
            <person name="Labutti K."/>
            <person name="Zhao Z."/>
            <person name="Chiniquy J."/>
            <person name="Barry K."/>
            <person name="Brewer H.M."/>
            <person name="Purvine S.O."/>
            <person name="Wright A.T."/>
            <person name="Boxma B."/>
            <person name="Van Alen T."/>
            <person name="Hackstein J.H."/>
            <person name="Baker S.E."/>
            <person name="Grigoriev I.V."/>
            <person name="O'Malley M.A."/>
        </authorList>
    </citation>
    <scope>NUCLEOTIDE SEQUENCE [LARGE SCALE GENOMIC DNA]</scope>
    <source>
        <strain evidence="9 10">S4</strain>
    </source>
</reference>
<gene>
    <name evidence="9" type="ORF">BCR32DRAFT_194440</name>
</gene>
<dbReference type="FunFam" id="1.10.10.10:FF:000027">
    <property type="entry name" value="Heat shock transcription factor 1"/>
    <property type="match status" value="1"/>
</dbReference>
<organism evidence="9 10">
    <name type="scientific">Anaeromyces robustus</name>
    <dbReference type="NCBI Taxonomy" id="1754192"/>
    <lineage>
        <taxon>Eukaryota</taxon>
        <taxon>Fungi</taxon>
        <taxon>Fungi incertae sedis</taxon>
        <taxon>Chytridiomycota</taxon>
        <taxon>Chytridiomycota incertae sedis</taxon>
        <taxon>Neocallimastigomycetes</taxon>
        <taxon>Neocallimastigales</taxon>
        <taxon>Neocallimastigaceae</taxon>
        <taxon>Anaeromyces</taxon>
    </lineage>
</organism>
<dbReference type="PRINTS" id="PR00056">
    <property type="entry name" value="HSFDOMAIN"/>
</dbReference>
<evidence type="ECO:0000313" key="9">
    <source>
        <dbReference type="EMBL" id="ORX78197.1"/>
    </source>
</evidence>
<keyword evidence="6" id="KW-0539">Nucleus</keyword>
<feature type="domain" description="HSF-type DNA-binding" evidence="8">
    <location>
        <begin position="2"/>
        <end position="104"/>
    </location>
</feature>
<dbReference type="Pfam" id="PF00447">
    <property type="entry name" value="HSF_DNA-bind"/>
    <property type="match status" value="1"/>
</dbReference>
<name>A0A1Y1WXA8_9FUNG</name>
<dbReference type="OrthoDB" id="60033at2759"/>
<dbReference type="PANTHER" id="PTHR10015">
    <property type="entry name" value="HEAT SHOCK TRANSCRIPTION FACTOR"/>
    <property type="match status" value="1"/>
</dbReference>
<dbReference type="SUPFAM" id="SSF46785">
    <property type="entry name" value="Winged helix' DNA-binding domain"/>
    <property type="match status" value="1"/>
</dbReference>
<keyword evidence="5" id="KW-0804">Transcription</keyword>
<proteinExistence type="inferred from homology"/>
<evidence type="ECO:0000256" key="3">
    <source>
        <dbReference type="ARBA" id="ARBA00023015"/>
    </source>
</evidence>
<evidence type="ECO:0000313" key="10">
    <source>
        <dbReference type="Proteomes" id="UP000193944"/>
    </source>
</evidence>
<dbReference type="AlphaFoldDB" id="A0A1Y1WXA8"/>
<dbReference type="GO" id="GO:0043565">
    <property type="term" value="F:sequence-specific DNA binding"/>
    <property type="evidence" value="ECO:0007669"/>
    <property type="project" value="InterPro"/>
</dbReference>
<comment type="subcellular location">
    <subcellularLocation>
        <location evidence="1">Nucleus</location>
    </subcellularLocation>
</comment>
<comment type="caution">
    <text evidence="9">The sequence shown here is derived from an EMBL/GenBank/DDBJ whole genome shotgun (WGS) entry which is preliminary data.</text>
</comment>
<dbReference type="GO" id="GO:0005634">
    <property type="term" value="C:nucleus"/>
    <property type="evidence" value="ECO:0007669"/>
    <property type="project" value="UniProtKB-SubCell"/>
</dbReference>
<dbReference type="GO" id="GO:0003700">
    <property type="term" value="F:DNA-binding transcription factor activity"/>
    <property type="evidence" value="ECO:0007669"/>
    <property type="project" value="InterPro"/>
</dbReference>
<dbReference type="Proteomes" id="UP000193944">
    <property type="component" value="Unassembled WGS sequence"/>
</dbReference>
<reference evidence="9 10" key="2">
    <citation type="submission" date="2016-08" db="EMBL/GenBank/DDBJ databases">
        <title>Pervasive Adenine N6-methylation of Active Genes in Fungi.</title>
        <authorList>
            <consortium name="DOE Joint Genome Institute"/>
            <person name="Mondo S.J."/>
            <person name="Dannebaum R.O."/>
            <person name="Kuo R.C."/>
            <person name="Labutti K."/>
            <person name="Haridas S."/>
            <person name="Kuo A."/>
            <person name="Salamov A."/>
            <person name="Ahrendt S.R."/>
            <person name="Lipzen A."/>
            <person name="Sullivan W."/>
            <person name="Andreopoulos W.B."/>
            <person name="Clum A."/>
            <person name="Lindquist E."/>
            <person name="Daum C."/>
            <person name="Ramamoorthy G.K."/>
            <person name="Gryganskyi A."/>
            <person name="Culley D."/>
            <person name="Magnuson J.K."/>
            <person name="James T.Y."/>
            <person name="O'Malley M.A."/>
            <person name="Stajich J.E."/>
            <person name="Spatafora J.W."/>
            <person name="Visel A."/>
            <person name="Grigoriev I.V."/>
        </authorList>
    </citation>
    <scope>NUCLEOTIDE SEQUENCE [LARGE SCALE GENOMIC DNA]</scope>
    <source>
        <strain evidence="9 10">S4</strain>
    </source>
</reference>
<dbReference type="PANTHER" id="PTHR10015:SF427">
    <property type="entry name" value="HEAT SHOCK FACTOR PROTEIN"/>
    <property type="match status" value="1"/>
</dbReference>
<dbReference type="Gene3D" id="1.10.10.10">
    <property type="entry name" value="Winged helix-like DNA-binding domain superfamily/Winged helix DNA-binding domain"/>
    <property type="match status" value="1"/>
</dbReference>
<keyword evidence="4 9" id="KW-0238">DNA-binding</keyword>
<sequence>GSQRQFITKLLEILNNELYSDIISWNNFGTSFIVKKVDSFSQIILPKYFKSNNFNSFIRQLNMYNFHKVKNANFKGTKCDPVWEFENENFIRNKPELLKNIKRK</sequence>
<dbReference type="SMART" id="SM00415">
    <property type="entry name" value="HSF"/>
    <property type="match status" value="1"/>
</dbReference>
<dbReference type="InterPro" id="IPR036388">
    <property type="entry name" value="WH-like_DNA-bd_sf"/>
</dbReference>
<evidence type="ECO:0000256" key="7">
    <source>
        <dbReference type="RuleBase" id="RU004020"/>
    </source>
</evidence>
<protein>
    <submittedName>
        <fullName evidence="9">Winged helix DNA-binding domain-containing protein</fullName>
    </submittedName>
</protein>
<comment type="similarity">
    <text evidence="2 7">Belongs to the HSF family.</text>
</comment>
<evidence type="ECO:0000256" key="1">
    <source>
        <dbReference type="ARBA" id="ARBA00004123"/>
    </source>
</evidence>
<evidence type="ECO:0000256" key="2">
    <source>
        <dbReference type="ARBA" id="ARBA00006403"/>
    </source>
</evidence>
<feature type="non-terminal residue" evidence="9">
    <location>
        <position position="1"/>
    </location>
</feature>
<evidence type="ECO:0000256" key="4">
    <source>
        <dbReference type="ARBA" id="ARBA00023125"/>
    </source>
</evidence>
<dbReference type="InterPro" id="IPR000232">
    <property type="entry name" value="HSF_DNA-bd"/>
</dbReference>
<dbReference type="InterPro" id="IPR036390">
    <property type="entry name" value="WH_DNA-bd_sf"/>
</dbReference>
<evidence type="ECO:0000259" key="8">
    <source>
        <dbReference type="SMART" id="SM00415"/>
    </source>
</evidence>
<evidence type="ECO:0000256" key="5">
    <source>
        <dbReference type="ARBA" id="ARBA00023163"/>
    </source>
</evidence>